<protein>
    <submittedName>
        <fullName evidence="1">Uncharacterized protein</fullName>
    </submittedName>
</protein>
<sequence length="68" mass="7706">MRGQDPDDRAVMLLHQNLKQFSKGCLTEQPPDLDWECLYLNSLSLTPHSTHTTCCTNATLTNTARKML</sequence>
<dbReference type="Proteomes" id="UP000324222">
    <property type="component" value="Unassembled WGS sequence"/>
</dbReference>
<comment type="caution">
    <text evidence="1">The sequence shown here is derived from an EMBL/GenBank/DDBJ whole genome shotgun (WGS) entry which is preliminary data.</text>
</comment>
<evidence type="ECO:0000313" key="1">
    <source>
        <dbReference type="EMBL" id="MPC22912.1"/>
    </source>
</evidence>
<dbReference type="AlphaFoldDB" id="A0A5B7DMS3"/>
<keyword evidence="2" id="KW-1185">Reference proteome</keyword>
<name>A0A5B7DMS3_PORTR</name>
<proteinExistence type="predicted"/>
<gene>
    <name evidence="1" type="ORF">E2C01_015941</name>
</gene>
<dbReference type="EMBL" id="VSRR010001142">
    <property type="protein sequence ID" value="MPC22912.1"/>
    <property type="molecule type" value="Genomic_DNA"/>
</dbReference>
<organism evidence="1 2">
    <name type="scientific">Portunus trituberculatus</name>
    <name type="common">Swimming crab</name>
    <name type="synonym">Neptunus trituberculatus</name>
    <dbReference type="NCBI Taxonomy" id="210409"/>
    <lineage>
        <taxon>Eukaryota</taxon>
        <taxon>Metazoa</taxon>
        <taxon>Ecdysozoa</taxon>
        <taxon>Arthropoda</taxon>
        <taxon>Crustacea</taxon>
        <taxon>Multicrustacea</taxon>
        <taxon>Malacostraca</taxon>
        <taxon>Eumalacostraca</taxon>
        <taxon>Eucarida</taxon>
        <taxon>Decapoda</taxon>
        <taxon>Pleocyemata</taxon>
        <taxon>Brachyura</taxon>
        <taxon>Eubrachyura</taxon>
        <taxon>Portunoidea</taxon>
        <taxon>Portunidae</taxon>
        <taxon>Portuninae</taxon>
        <taxon>Portunus</taxon>
    </lineage>
</organism>
<evidence type="ECO:0000313" key="2">
    <source>
        <dbReference type="Proteomes" id="UP000324222"/>
    </source>
</evidence>
<reference evidence="1 2" key="1">
    <citation type="submission" date="2019-05" db="EMBL/GenBank/DDBJ databases">
        <title>Another draft genome of Portunus trituberculatus and its Hox gene families provides insights of decapod evolution.</title>
        <authorList>
            <person name="Jeong J.-H."/>
            <person name="Song I."/>
            <person name="Kim S."/>
            <person name="Choi T."/>
            <person name="Kim D."/>
            <person name="Ryu S."/>
            <person name="Kim W."/>
        </authorList>
    </citation>
    <scope>NUCLEOTIDE SEQUENCE [LARGE SCALE GENOMIC DNA]</scope>
    <source>
        <tissue evidence="1">Muscle</tissue>
    </source>
</reference>
<accession>A0A5B7DMS3</accession>